<feature type="transmembrane region" description="Helical" evidence="1">
    <location>
        <begin position="332"/>
        <end position="350"/>
    </location>
</feature>
<proteinExistence type="predicted"/>
<dbReference type="Pfam" id="PF01757">
    <property type="entry name" value="Acyl_transf_3"/>
    <property type="match status" value="1"/>
</dbReference>
<keyword evidence="1" id="KW-0812">Transmembrane</keyword>
<dbReference type="PANTHER" id="PTHR23028">
    <property type="entry name" value="ACETYLTRANSFERASE"/>
    <property type="match status" value="1"/>
</dbReference>
<keyword evidence="5" id="KW-1185">Reference proteome</keyword>
<gene>
    <name evidence="4" type="ORF">ACED24_05910</name>
</gene>
<evidence type="ECO:0000313" key="5">
    <source>
        <dbReference type="Proteomes" id="UP001569177"/>
    </source>
</evidence>
<feature type="transmembrane region" description="Helical" evidence="1">
    <location>
        <begin position="30"/>
        <end position="51"/>
    </location>
</feature>
<dbReference type="InterPro" id="IPR002656">
    <property type="entry name" value="Acyl_transf_3_dom"/>
</dbReference>
<evidence type="ECO:0000256" key="1">
    <source>
        <dbReference type="SAM" id="Phobius"/>
    </source>
</evidence>
<evidence type="ECO:0000259" key="3">
    <source>
        <dbReference type="Pfam" id="PF19040"/>
    </source>
</evidence>
<comment type="caution">
    <text evidence="4">The sequence shown here is derived from an EMBL/GenBank/DDBJ whole genome shotgun (WGS) entry which is preliminary data.</text>
</comment>
<evidence type="ECO:0000259" key="2">
    <source>
        <dbReference type="Pfam" id="PF01757"/>
    </source>
</evidence>
<feature type="transmembrane region" description="Helical" evidence="1">
    <location>
        <begin position="282"/>
        <end position="300"/>
    </location>
</feature>
<dbReference type="EC" id="2.3.1.-" evidence="4"/>
<feature type="transmembrane region" description="Helical" evidence="1">
    <location>
        <begin position="136"/>
        <end position="155"/>
    </location>
</feature>
<feature type="transmembrane region" description="Helical" evidence="1">
    <location>
        <begin position="306"/>
        <end position="325"/>
    </location>
</feature>
<dbReference type="EMBL" id="JBGOOJ010000003">
    <property type="protein sequence ID" value="MEZ8089582.1"/>
    <property type="molecule type" value="Genomic_DNA"/>
</dbReference>
<dbReference type="RefSeq" id="WP_017055165.1">
    <property type="nucleotide sequence ID" value="NZ_CP090843.1"/>
</dbReference>
<feature type="domain" description="SGNH" evidence="3">
    <location>
        <begin position="384"/>
        <end position="632"/>
    </location>
</feature>
<organism evidence="4 5">
    <name type="scientific">Vibrio kanaloae</name>
    <dbReference type="NCBI Taxonomy" id="170673"/>
    <lineage>
        <taxon>Bacteria</taxon>
        <taxon>Pseudomonadati</taxon>
        <taxon>Pseudomonadota</taxon>
        <taxon>Gammaproteobacteria</taxon>
        <taxon>Vibrionales</taxon>
        <taxon>Vibrionaceae</taxon>
        <taxon>Vibrio</taxon>
    </lineage>
</organism>
<reference evidence="4 5" key="1">
    <citation type="submission" date="2024-06" db="EMBL/GenBank/DDBJ databases">
        <authorList>
            <person name="Steensen K."/>
            <person name="Seneca J."/>
            <person name="Bartlau N."/>
            <person name="Yu A.X."/>
            <person name="Polz M.F."/>
        </authorList>
    </citation>
    <scope>NUCLEOTIDE SEQUENCE [LARGE SCALE GENOMIC DNA]</scope>
    <source>
        <strain evidence="4 5">5S240</strain>
    </source>
</reference>
<feature type="domain" description="Acyltransferase 3" evidence="2">
    <location>
        <begin position="5"/>
        <end position="320"/>
    </location>
</feature>
<keyword evidence="1" id="KW-0472">Membrane</keyword>
<keyword evidence="4" id="KW-0012">Acyltransferase</keyword>
<accession>A0ABV4LCG4</accession>
<dbReference type="PANTHER" id="PTHR23028:SF53">
    <property type="entry name" value="ACYL_TRANSF_3 DOMAIN-CONTAINING PROTEIN"/>
    <property type="match status" value="1"/>
</dbReference>
<feature type="transmembrane region" description="Helical" evidence="1">
    <location>
        <begin position="167"/>
        <end position="184"/>
    </location>
</feature>
<dbReference type="InterPro" id="IPR050879">
    <property type="entry name" value="Acyltransferase_3"/>
</dbReference>
<keyword evidence="1" id="KW-1133">Transmembrane helix</keyword>
<keyword evidence="4" id="KW-0808">Transferase</keyword>
<dbReference type="GO" id="GO:0016746">
    <property type="term" value="F:acyltransferase activity"/>
    <property type="evidence" value="ECO:0007669"/>
    <property type="project" value="UniProtKB-KW"/>
</dbReference>
<feature type="transmembrane region" description="Helical" evidence="1">
    <location>
        <begin position="243"/>
        <end position="261"/>
    </location>
</feature>
<dbReference type="Pfam" id="PF19040">
    <property type="entry name" value="SGNH"/>
    <property type="match status" value="1"/>
</dbReference>
<name>A0ABV4LCG4_9VIBR</name>
<dbReference type="InterPro" id="IPR043968">
    <property type="entry name" value="SGNH"/>
</dbReference>
<evidence type="ECO:0000313" key="4">
    <source>
        <dbReference type="EMBL" id="MEZ8089582.1"/>
    </source>
</evidence>
<feature type="transmembrane region" description="Helical" evidence="1">
    <location>
        <begin position="72"/>
        <end position="92"/>
    </location>
</feature>
<feature type="transmembrane region" description="Helical" evidence="1">
    <location>
        <begin position="7"/>
        <end position="24"/>
    </location>
</feature>
<protein>
    <submittedName>
        <fullName evidence="4">Acyltransferase family protein</fullName>
        <ecNumber evidence="4">2.3.1.-</ecNumber>
    </submittedName>
</protein>
<dbReference type="Proteomes" id="UP001569177">
    <property type="component" value="Unassembled WGS sequence"/>
</dbReference>
<sequence length="637" mass="72925">MNFRYDINGLRAIAVIAVVLFHFNPAWVPGGFAGVDVFFVISGFLMTGIIFKGLENNNFNLFKFYVARANRIIPALAVLCFVVLALGYLLLIQSDSFTKLANHVFSSILFFSNISYYLESGYFDADPKDKWLLHTWSLSVEWQFYILYPIVLVAFKRFLSLGNLKRLIITGTILGFLFSVLGTMKWPVGAYYLLPTRAWEMMMGGVAFLYPWRLPENKKKLVELVGLALILASYSFVSSDIAWPGYFALLPVLGSYLMLVANQQSSFITNNIFFQNLGKWSYSIYLWHWPVVSFSYLYGLKITTQIAIVMFLLSVLLGWVSFVLFEKRKYRYDFLIVLPVIFISVAITQYDIKTFKNRYIESVAKSIERKPYDCFDRKGQSRQDIVVCKLSNGHRKVVALGDSHMYSSLPALEDLSLSNNIELSYVGFSGCPPLLGIYPIRSDQENKNCHNLNKRVMKHVIASNVDVIYLSARWTYYTHGTYLGKGIQYLSKLSSDDKKDRNKSIIALKDGLNQTLKSYSDAGVKVVLLLQVPMQLRNPDKLYFDSLSIFGVDVDLLKRTSLTIDKHKDFQMFTNNLIKEEANKFSNVVLLDPTNVYCRFGHCLVGDEKESFYFDDDHLSIRGSYQLQELLLPLIVN</sequence>